<feature type="compositionally biased region" description="Polar residues" evidence="1">
    <location>
        <begin position="71"/>
        <end position="82"/>
    </location>
</feature>
<dbReference type="InParanoid" id="D7G757"/>
<gene>
    <name evidence="3" type="ORF">Esi_0008_0219</name>
</gene>
<accession>D7G757</accession>
<protein>
    <submittedName>
        <fullName evidence="3">Uncharacterized protein</fullName>
    </submittedName>
</protein>
<dbReference type="EMBL" id="FN649035">
    <property type="protein sequence ID" value="CBJ25750.1"/>
    <property type="molecule type" value="Genomic_DNA"/>
</dbReference>
<evidence type="ECO:0000256" key="2">
    <source>
        <dbReference type="SAM" id="Phobius"/>
    </source>
</evidence>
<dbReference type="Proteomes" id="UP000002630">
    <property type="component" value="Linkage Group LG02"/>
</dbReference>
<dbReference type="AlphaFoldDB" id="D7G757"/>
<sequence length="144" mass="15218">MSGFTTPQWIAFTFLGVVIGCLFCFARSDSKHIGTSEAQRGGTDQEQDHHATGARSETNVRLAYHEAAVQNGGQVPRGSSASVVARNAATPAVREAYQRHGGYVPKGSPAAVMQSEEAVRMRPRPASNSSFTFGSDFSPAGSGQ</sequence>
<dbReference type="EMBL" id="FN649727">
    <property type="protein sequence ID" value="CBJ25750.1"/>
    <property type="molecule type" value="Genomic_DNA"/>
</dbReference>
<organism evidence="3 4">
    <name type="scientific">Ectocarpus siliculosus</name>
    <name type="common">Brown alga</name>
    <name type="synonym">Conferva siliculosa</name>
    <dbReference type="NCBI Taxonomy" id="2880"/>
    <lineage>
        <taxon>Eukaryota</taxon>
        <taxon>Sar</taxon>
        <taxon>Stramenopiles</taxon>
        <taxon>Ochrophyta</taxon>
        <taxon>PX clade</taxon>
        <taxon>Phaeophyceae</taxon>
        <taxon>Ectocarpales</taxon>
        <taxon>Ectocarpaceae</taxon>
        <taxon>Ectocarpus</taxon>
    </lineage>
</organism>
<proteinExistence type="predicted"/>
<feature type="transmembrane region" description="Helical" evidence="2">
    <location>
        <begin position="6"/>
        <end position="26"/>
    </location>
</feature>
<keyword evidence="2" id="KW-1133">Transmembrane helix</keyword>
<evidence type="ECO:0000313" key="4">
    <source>
        <dbReference type="Proteomes" id="UP000002630"/>
    </source>
</evidence>
<evidence type="ECO:0000313" key="3">
    <source>
        <dbReference type="EMBL" id="CBJ25750.1"/>
    </source>
</evidence>
<evidence type="ECO:0000256" key="1">
    <source>
        <dbReference type="SAM" id="MobiDB-lite"/>
    </source>
</evidence>
<keyword evidence="4" id="KW-1185">Reference proteome</keyword>
<keyword evidence="2" id="KW-0812">Transmembrane</keyword>
<name>D7G757_ECTSI</name>
<feature type="region of interest" description="Disordered" evidence="1">
    <location>
        <begin position="35"/>
        <end position="144"/>
    </location>
</feature>
<keyword evidence="2" id="KW-0472">Membrane</keyword>
<reference evidence="3 4" key="1">
    <citation type="journal article" date="2010" name="Nature">
        <title>The Ectocarpus genome and the independent evolution of multicellularity in brown algae.</title>
        <authorList>
            <person name="Cock J.M."/>
            <person name="Sterck L."/>
            <person name="Rouze P."/>
            <person name="Scornet D."/>
            <person name="Allen A.E."/>
            <person name="Amoutzias G."/>
            <person name="Anthouard V."/>
            <person name="Artiguenave F."/>
            <person name="Aury J.M."/>
            <person name="Badger J.H."/>
            <person name="Beszteri B."/>
            <person name="Billiau K."/>
            <person name="Bonnet E."/>
            <person name="Bothwell J.H."/>
            <person name="Bowler C."/>
            <person name="Boyen C."/>
            <person name="Brownlee C."/>
            <person name="Carrano C.J."/>
            <person name="Charrier B."/>
            <person name="Cho G.Y."/>
            <person name="Coelho S.M."/>
            <person name="Collen J."/>
            <person name="Corre E."/>
            <person name="Da Silva C."/>
            <person name="Delage L."/>
            <person name="Delaroque N."/>
            <person name="Dittami S.M."/>
            <person name="Doulbeau S."/>
            <person name="Elias M."/>
            <person name="Farnham G."/>
            <person name="Gachon C.M."/>
            <person name="Gschloessl B."/>
            <person name="Heesch S."/>
            <person name="Jabbari K."/>
            <person name="Jubin C."/>
            <person name="Kawai H."/>
            <person name="Kimura K."/>
            <person name="Kloareg B."/>
            <person name="Kupper F.C."/>
            <person name="Lang D."/>
            <person name="Le Bail A."/>
            <person name="Leblanc C."/>
            <person name="Lerouge P."/>
            <person name="Lohr M."/>
            <person name="Lopez P.J."/>
            <person name="Martens C."/>
            <person name="Maumus F."/>
            <person name="Michel G."/>
            <person name="Miranda-Saavedra D."/>
            <person name="Morales J."/>
            <person name="Moreau H."/>
            <person name="Motomura T."/>
            <person name="Nagasato C."/>
            <person name="Napoli C.A."/>
            <person name="Nelson D.R."/>
            <person name="Nyvall-Collen P."/>
            <person name="Peters A.F."/>
            <person name="Pommier C."/>
            <person name="Potin P."/>
            <person name="Poulain J."/>
            <person name="Quesneville H."/>
            <person name="Read B."/>
            <person name="Rensing S.A."/>
            <person name="Ritter A."/>
            <person name="Rousvoal S."/>
            <person name="Samanta M."/>
            <person name="Samson G."/>
            <person name="Schroeder D.C."/>
            <person name="Segurens B."/>
            <person name="Strittmatter M."/>
            <person name="Tonon T."/>
            <person name="Tregear J.W."/>
            <person name="Valentin K."/>
            <person name="von Dassow P."/>
            <person name="Yamagishi T."/>
            <person name="Van de Peer Y."/>
            <person name="Wincker P."/>
        </authorList>
    </citation>
    <scope>NUCLEOTIDE SEQUENCE [LARGE SCALE GENOMIC DNA]</scope>
    <source>
        <strain evidence="4">Ec32 / CCAP1310/4</strain>
    </source>
</reference>
<feature type="compositionally biased region" description="Polar residues" evidence="1">
    <location>
        <begin position="126"/>
        <end position="135"/>
    </location>
</feature>